<proteinExistence type="predicted"/>
<accession>A0A9X9LAD9</accession>
<sequence>MYIDLAVVTSSPPLIANLSSFPQAAYLPFSHLAIYYLQIHIYFKNNYSVLQEYTLKPSVWLATKMKACFISCRILLHPNTL</sequence>
<gene>
    <name evidence="1" type="ORF">BGT96224V316_LOCUS2037</name>
</gene>
<protein>
    <submittedName>
        <fullName evidence="1">Bgt-50597</fullName>
    </submittedName>
</protein>
<evidence type="ECO:0000313" key="2">
    <source>
        <dbReference type="Proteomes" id="UP000324639"/>
    </source>
</evidence>
<name>A0A9X9LAD9_BLUGR</name>
<organism evidence="1 2">
    <name type="scientific">Blumeria graminis f. sp. tritici</name>
    <dbReference type="NCBI Taxonomy" id="62690"/>
    <lineage>
        <taxon>Eukaryota</taxon>
        <taxon>Fungi</taxon>
        <taxon>Dikarya</taxon>
        <taxon>Ascomycota</taxon>
        <taxon>Pezizomycotina</taxon>
        <taxon>Leotiomycetes</taxon>
        <taxon>Erysiphales</taxon>
        <taxon>Erysiphaceae</taxon>
        <taxon>Blumeria</taxon>
    </lineage>
</organism>
<dbReference type="EMBL" id="LR026987">
    <property type="protein sequence ID" value="VCU40777.1"/>
    <property type="molecule type" value="Genomic_DNA"/>
</dbReference>
<keyword evidence="2" id="KW-1185">Reference proteome</keyword>
<evidence type="ECO:0000313" key="1">
    <source>
        <dbReference type="EMBL" id="VCU40777.1"/>
    </source>
</evidence>
<dbReference type="Proteomes" id="UP000324639">
    <property type="component" value="Chromosome Bgt_-04"/>
</dbReference>
<reference evidence="1 2" key="1">
    <citation type="submission" date="2018-08" db="EMBL/GenBank/DDBJ databases">
        <authorList>
            <person name="Muller C M."/>
        </authorList>
    </citation>
    <scope>NUCLEOTIDE SEQUENCE [LARGE SCALE GENOMIC DNA]</scope>
</reference>
<dbReference type="AlphaFoldDB" id="A0A9X9LAD9"/>